<proteinExistence type="inferred from homology"/>
<dbReference type="PANTHER" id="PTHR43008:SF1">
    <property type="entry name" value="NADP-DEPENDENT MANNITOL DEHYDROGENASE-RELATED"/>
    <property type="match status" value="1"/>
</dbReference>
<dbReference type="PROSITE" id="PS00061">
    <property type="entry name" value="ADH_SHORT"/>
    <property type="match status" value="1"/>
</dbReference>
<protein>
    <recommendedName>
        <fullName evidence="4">Ketoreductase domain-containing protein</fullName>
    </recommendedName>
</protein>
<evidence type="ECO:0000256" key="3">
    <source>
        <dbReference type="ARBA" id="ARBA00023002"/>
    </source>
</evidence>
<dbReference type="InterPro" id="IPR020904">
    <property type="entry name" value="Sc_DH/Rdtase_CS"/>
</dbReference>
<reference evidence="5" key="2">
    <citation type="journal article" date="2023" name="IMA Fungus">
        <title>Comparative genomic study of the Penicillium genus elucidates a diverse pangenome and 15 lateral gene transfer events.</title>
        <authorList>
            <person name="Petersen C."/>
            <person name="Sorensen T."/>
            <person name="Nielsen M.R."/>
            <person name="Sondergaard T.E."/>
            <person name="Sorensen J.L."/>
            <person name="Fitzpatrick D.A."/>
            <person name="Frisvad J.C."/>
            <person name="Nielsen K.L."/>
        </authorList>
    </citation>
    <scope>NUCLEOTIDE SEQUENCE</scope>
    <source>
        <strain evidence="5">IBT 29677</strain>
    </source>
</reference>
<dbReference type="EMBL" id="JAPZBU010000008">
    <property type="protein sequence ID" value="KAJ5392587.1"/>
    <property type="molecule type" value="Genomic_DNA"/>
</dbReference>
<evidence type="ECO:0000313" key="5">
    <source>
        <dbReference type="EMBL" id="KAJ5392587.1"/>
    </source>
</evidence>
<evidence type="ECO:0000259" key="4">
    <source>
        <dbReference type="SMART" id="SM00822"/>
    </source>
</evidence>
<keyword evidence="6" id="KW-1185">Reference proteome</keyword>
<dbReference type="Gene3D" id="3.40.50.720">
    <property type="entry name" value="NAD(P)-binding Rossmann-like Domain"/>
    <property type="match status" value="1"/>
</dbReference>
<dbReference type="SMART" id="SM00822">
    <property type="entry name" value="PKS_KR"/>
    <property type="match status" value="1"/>
</dbReference>
<dbReference type="FunFam" id="3.40.50.720:FF:000084">
    <property type="entry name" value="Short-chain dehydrogenase reductase"/>
    <property type="match status" value="1"/>
</dbReference>
<dbReference type="GeneID" id="81371694"/>
<keyword evidence="2" id="KW-0521">NADP</keyword>
<dbReference type="AlphaFoldDB" id="A0A9X0B8Z3"/>
<sequence>MSMSFEECVRPRSLRNVPQIADHVMDQFKVSKKVCVVTGASGGIGRAVAEALAEAGASVVNACRSETPELEAWAANLAQRCGVTIVNRRCDVTDAVQVNEVLAAIYKQFGRIDVFVANAGIAIPKSIADQTLEEYHEQMAVNVDGVFYCAKCIEPIFKKQGFGNFIITGSISGRVVTVPIDHTVYNTTKAAAIHLGRSLAREWRYFARVNIVSPGYIDTAMSTCSASINEACRMAVMGRQGDVTELKGVYTFLASDASSFITGAEFTVDGGYTLP</sequence>
<evidence type="ECO:0000256" key="2">
    <source>
        <dbReference type="ARBA" id="ARBA00022857"/>
    </source>
</evidence>
<keyword evidence="3" id="KW-0560">Oxidoreductase</keyword>
<organism evidence="5 6">
    <name type="scientific">Penicillium cosmopolitanum</name>
    <dbReference type="NCBI Taxonomy" id="1131564"/>
    <lineage>
        <taxon>Eukaryota</taxon>
        <taxon>Fungi</taxon>
        <taxon>Dikarya</taxon>
        <taxon>Ascomycota</taxon>
        <taxon>Pezizomycotina</taxon>
        <taxon>Eurotiomycetes</taxon>
        <taxon>Eurotiomycetidae</taxon>
        <taxon>Eurotiales</taxon>
        <taxon>Aspergillaceae</taxon>
        <taxon>Penicillium</taxon>
    </lineage>
</organism>
<dbReference type="GO" id="GO:0016616">
    <property type="term" value="F:oxidoreductase activity, acting on the CH-OH group of donors, NAD or NADP as acceptor"/>
    <property type="evidence" value="ECO:0007669"/>
    <property type="project" value="UniProtKB-ARBA"/>
</dbReference>
<dbReference type="RefSeq" id="XP_056488265.1">
    <property type="nucleotide sequence ID" value="XM_056632714.1"/>
</dbReference>
<dbReference type="InterPro" id="IPR036291">
    <property type="entry name" value="NAD(P)-bd_dom_sf"/>
</dbReference>
<dbReference type="OrthoDB" id="1888931at2759"/>
<dbReference type="InterPro" id="IPR057326">
    <property type="entry name" value="KR_dom"/>
</dbReference>
<reference evidence="5" key="1">
    <citation type="submission" date="2022-12" db="EMBL/GenBank/DDBJ databases">
        <authorList>
            <person name="Petersen C."/>
        </authorList>
    </citation>
    <scope>NUCLEOTIDE SEQUENCE</scope>
    <source>
        <strain evidence="5">IBT 29677</strain>
    </source>
</reference>
<comment type="caution">
    <text evidence="5">The sequence shown here is derived from an EMBL/GenBank/DDBJ whole genome shotgun (WGS) entry which is preliminary data.</text>
</comment>
<name>A0A9X0B8Z3_9EURO</name>
<feature type="domain" description="Ketoreductase" evidence="4">
    <location>
        <begin position="33"/>
        <end position="220"/>
    </location>
</feature>
<dbReference type="SUPFAM" id="SSF51735">
    <property type="entry name" value="NAD(P)-binding Rossmann-fold domains"/>
    <property type="match status" value="1"/>
</dbReference>
<evidence type="ECO:0000313" key="6">
    <source>
        <dbReference type="Proteomes" id="UP001147747"/>
    </source>
</evidence>
<dbReference type="GO" id="GO:0050664">
    <property type="term" value="F:oxidoreductase activity, acting on NAD(P)H, oxygen as acceptor"/>
    <property type="evidence" value="ECO:0007669"/>
    <property type="project" value="TreeGrafter"/>
</dbReference>
<dbReference type="PRINTS" id="PR00081">
    <property type="entry name" value="GDHRDH"/>
</dbReference>
<evidence type="ECO:0000256" key="1">
    <source>
        <dbReference type="ARBA" id="ARBA00006484"/>
    </source>
</evidence>
<dbReference type="PANTHER" id="PTHR43008">
    <property type="entry name" value="BENZIL REDUCTASE"/>
    <property type="match status" value="1"/>
</dbReference>
<dbReference type="Proteomes" id="UP001147747">
    <property type="component" value="Unassembled WGS sequence"/>
</dbReference>
<dbReference type="InterPro" id="IPR002347">
    <property type="entry name" value="SDR_fam"/>
</dbReference>
<accession>A0A9X0B8Z3</accession>
<dbReference type="Pfam" id="PF13561">
    <property type="entry name" value="adh_short_C2"/>
    <property type="match status" value="1"/>
</dbReference>
<comment type="similarity">
    <text evidence="1">Belongs to the short-chain dehydrogenases/reductases (SDR) family.</text>
</comment>
<gene>
    <name evidence="5" type="ORF">N7509_008077</name>
</gene>